<keyword evidence="2" id="KW-1185">Reference proteome</keyword>
<dbReference type="AlphaFoldDB" id="A0A225DTV3"/>
<dbReference type="EMBL" id="NIDE01000004">
    <property type="protein sequence ID" value="OWK43034.1"/>
    <property type="molecule type" value="Genomic_DNA"/>
</dbReference>
<organism evidence="1 2">
    <name type="scientific">Fimbriiglobus ruber</name>
    <dbReference type="NCBI Taxonomy" id="1908690"/>
    <lineage>
        <taxon>Bacteria</taxon>
        <taxon>Pseudomonadati</taxon>
        <taxon>Planctomycetota</taxon>
        <taxon>Planctomycetia</taxon>
        <taxon>Gemmatales</taxon>
        <taxon>Gemmataceae</taxon>
        <taxon>Fimbriiglobus</taxon>
    </lineage>
</organism>
<evidence type="ECO:0000313" key="2">
    <source>
        <dbReference type="Proteomes" id="UP000214646"/>
    </source>
</evidence>
<protein>
    <submittedName>
        <fullName evidence="1">Uncharacterized protein</fullName>
    </submittedName>
</protein>
<dbReference type="RefSeq" id="WP_161967353.1">
    <property type="nucleotide sequence ID" value="NZ_NIDE01000004.1"/>
</dbReference>
<dbReference type="Proteomes" id="UP000214646">
    <property type="component" value="Unassembled WGS sequence"/>
</dbReference>
<comment type="caution">
    <text evidence="1">The sequence shown here is derived from an EMBL/GenBank/DDBJ whole genome shotgun (WGS) entry which is preliminary data.</text>
</comment>
<reference evidence="2" key="1">
    <citation type="submission" date="2017-06" db="EMBL/GenBank/DDBJ databases">
        <title>Genome analysis of Fimbriiglobus ruber SP5, the first member of the order Planctomycetales with confirmed chitinolytic capability.</title>
        <authorList>
            <person name="Ravin N.V."/>
            <person name="Rakitin A.L."/>
            <person name="Ivanova A.A."/>
            <person name="Beletsky A.V."/>
            <person name="Kulichevskaya I.S."/>
            <person name="Mardanov A.V."/>
            <person name="Dedysh S.N."/>
        </authorList>
    </citation>
    <scope>NUCLEOTIDE SEQUENCE [LARGE SCALE GENOMIC DNA]</scope>
    <source>
        <strain evidence="2">SP5</strain>
    </source>
</reference>
<accession>A0A225DTV3</accession>
<proteinExistence type="predicted"/>
<sequence length="272" mass="29924">MWATRAAAVFVLGVAIAFGGDRAPDEAAEADRACAAELARWQLSSADSLLDRPAAPAQKWTNPSAGRVYGHTYVWLDRGRPAAVGCLYRYFDPYQSLNGELVALTGSQLVAKKDDKVIWEPQTKWEWHPLPGAATPAAGGPQRLIQMRAIADECKVELLDKRNTIKGDSQTPRLLTTPIYRYDFAKSKPLDGALFAYVIGTDPELLLLLECDTSAAAPEWRFGVGRLNRDHVKLRRKGGTAWEGPAIVGGYENEPTEAYHFFPLALREGAKK</sequence>
<name>A0A225DTV3_9BACT</name>
<gene>
    <name evidence="1" type="ORF">FRUB_02633</name>
</gene>
<evidence type="ECO:0000313" key="1">
    <source>
        <dbReference type="EMBL" id="OWK43034.1"/>
    </source>
</evidence>